<comment type="similarity">
    <text evidence="2 4">Belongs to the trehalose phosphatase family.</text>
</comment>
<evidence type="ECO:0000313" key="6">
    <source>
        <dbReference type="Proteomes" id="UP000588111"/>
    </source>
</evidence>
<name>A0A839TBF7_9GAMM</name>
<protein>
    <recommendedName>
        <fullName evidence="4">Trehalose 6-phosphate phosphatase</fullName>
        <ecNumber evidence="4">3.1.3.12</ecNumber>
    </recommendedName>
</protein>
<comment type="cofactor">
    <cofactor evidence="4">
        <name>Mg(2+)</name>
        <dbReference type="ChEBI" id="CHEBI:18420"/>
    </cofactor>
</comment>
<dbReference type="Gene3D" id="3.30.70.1020">
    <property type="entry name" value="Trehalose-6-phosphate phosphatase related protein, domain 2"/>
    <property type="match status" value="1"/>
</dbReference>
<dbReference type="InterPro" id="IPR044651">
    <property type="entry name" value="OTSB-like"/>
</dbReference>
<keyword evidence="3 4" id="KW-0378">Hydrolase</keyword>
<proteinExistence type="inferred from homology"/>
<comment type="pathway">
    <text evidence="1 4">Glycan biosynthesis; trehalose biosynthesis.</text>
</comment>
<dbReference type="RefSeq" id="WP_183618071.1">
    <property type="nucleotide sequence ID" value="NZ_CAJHAH010000004.1"/>
</dbReference>
<dbReference type="InterPro" id="IPR006379">
    <property type="entry name" value="HAD-SF_hydro_IIB"/>
</dbReference>
<dbReference type="GO" id="GO:0005992">
    <property type="term" value="P:trehalose biosynthetic process"/>
    <property type="evidence" value="ECO:0007669"/>
    <property type="project" value="UniProtKB-UniPathway"/>
</dbReference>
<evidence type="ECO:0000256" key="1">
    <source>
        <dbReference type="ARBA" id="ARBA00005199"/>
    </source>
</evidence>
<evidence type="ECO:0000256" key="4">
    <source>
        <dbReference type="RuleBase" id="RU361117"/>
    </source>
</evidence>
<dbReference type="AlphaFoldDB" id="A0A839TBF7"/>
<keyword evidence="4" id="KW-0460">Magnesium</keyword>
<dbReference type="InterPro" id="IPR036412">
    <property type="entry name" value="HAD-like_sf"/>
</dbReference>
<keyword evidence="4" id="KW-0479">Metal-binding</keyword>
<dbReference type="EC" id="3.1.3.12" evidence="4"/>
<dbReference type="EMBL" id="JACHXL010000001">
    <property type="protein sequence ID" value="MBB3105786.1"/>
    <property type="molecule type" value="Genomic_DNA"/>
</dbReference>
<evidence type="ECO:0000256" key="2">
    <source>
        <dbReference type="ARBA" id="ARBA00008770"/>
    </source>
</evidence>
<dbReference type="NCBIfam" id="TIGR00685">
    <property type="entry name" value="T6PP"/>
    <property type="match status" value="1"/>
</dbReference>
<dbReference type="Gene3D" id="3.40.50.1000">
    <property type="entry name" value="HAD superfamily/HAD-like"/>
    <property type="match status" value="1"/>
</dbReference>
<comment type="caution">
    <text evidence="5">The sequence shown here is derived from an EMBL/GenBank/DDBJ whole genome shotgun (WGS) entry which is preliminary data.</text>
</comment>
<evidence type="ECO:0000313" key="5">
    <source>
        <dbReference type="EMBL" id="MBB3105786.1"/>
    </source>
</evidence>
<accession>A0A839TBF7</accession>
<dbReference type="InterPro" id="IPR023214">
    <property type="entry name" value="HAD_sf"/>
</dbReference>
<dbReference type="NCBIfam" id="TIGR01484">
    <property type="entry name" value="HAD-SF-IIB"/>
    <property type="match status" value="1"/>
</dbReference>
<reference evidence="5 6" key="1">
    <citation type="submission" date="2020-08" db="EMBL/GenBank/DDBJ databases">
        <title>Genomic Encyclopedia of Type Strains, Phase III (KMG-III): the genomes of soil and plant-associated and newly described type strains.</title>
        <authorList>
            <person name="Whitman W."/>
        </authorList>
    </citation>
    <scope>NUCLEOTIDE SEQUENCE [LARGE SCALE GENOMIC DNA]</scope>
    <source>
        <strain evidence="5 6">CECT 5885</strain>
    </source>
</reference>
<dbReference type="UniPathway" id="UPA00299"/>
<dbReference type="GO" id="GO:0004805">
    <property type="term" value="F:trehalose-phosphatase activity"/>
    <property type="evidence" value="ECO:0007669"/>
    <property type="project" value="UniProtKB-EC"/>
</dbReference>
<dbReference type="InterPro" id="IPR003337">
    <property type="entry name" value="Trehalose_PPase"/>
</dbReference>
<dbReference type="GO" id="GO:0000287">
    <property type="term" value="F:magnesium ion binding"/>
    <property type="evidence" value="ECO:0007669"/>
    <property type="project" value="UniProtKB-ARBA"/>
</dbReference>
<keyword evidence="6" id="KW-1185">Reference proteome</keyword>
<dbReference type="PANTHER" id="PTHR43768">
    <property type="entry name" value="TREHALOSE 6-PHOSPHATE PHOSPHATASE"/>
    <property type="match status" value="1"/>
</dbReference>
<dbReference type="SUPFAM" id="SSF56784">
    <property type="entry name" value="HAD-like"/>
    <property type="match status" value="1"/>
</dbReference>
<dbReference type="PANTHER" id="PTHR43768:SF3">
    <property type="entry name" value="TREHALOSE 6-PHOSPHATE PHOSPHATASE"/>
    <property type="match status" value="1"/>
</dbReference>
<evidence type="ECO:0000256" key="3">
    <source>
        <dbReference type="ARBA" id="ARBA00022801"/>
    </source>
</evidence>
<sequence>MTSGRSTSVHSAPICISPKHFADYLSPQQDYCLFLDIDGTLADFTLNPKDSFIPTTTLTLLEKIQSHSVNIAIVTGRSLAEARQMLSPIKLPIAATHGLEMAFDGISASLTQINFAELTAIKQAIRQSCTPYDDLLIEDKPYSIALHYRQNPALADVAYAIMSTTSKNHPDWLLKQGKYVWEIAPKAADKGVAILILLKQMHTNDTLCPIFIGDDITDEEGFIAVQDSKRSVEKSHLTKGMGIKVGNECQQLTCAHYYVNDIHEVTVLLEGFLDFCQKRSTLLPDLANMNVPINVPAVDKHTRQLI</sequence>
<dbReference type="Proteomes" id="UP000588111">
    <property type="component" value="Unassembled WGS sequence"/>
</dbReference>
<comment type="catalytic activity">
    <reaction evidence="4">
        <text>alpha,alpha-trehalose 6-phosphate + H2O = alpha,alpha-trehalose + phosphate</text>
        <dbReference type="Rhea" id="RHEA:23420"/>
        <dbReference type="ChEBI" id="CHEBI:15377"/>
        <dbReference type="ChEBI" id="CHEBI:16551"/>
        <dbReference type="ChEBI" id="CHEBI:43474"/>
        <dbReference type="ChEBI" id="CHEBI:58429"/>
        <dbReference type="EC" id="3.1.3.12"/>
    </reaction>
</comment>
<comment type="function">
    <text evidence="4">Removes the phosphate from trehalose 6-phosphate to produce free trehalose.</text>
</comment>
<gene>
    <name evidence="5" type="ORF">FHS24_000277</name>
</gene>
<organism evidence="5 6">
    <name type="scientific">Psychrobacter luti</name>
    <dbReference type="NCBI Taxonomy" id="198481"/>
    <lineage>
        <taxon>Bacteria</taxon>
        <taxon>Pseudomonadati</taxon>
        <taxon>Pseudomonadota</taxon>
        <taxon>Gammaproteobacteria</taxon>
        <taxon>Moraxellales</taxon>
        <taxon>Moraxellaceae</taxon>
        <taxon>Psychrobacter</taxon>
    </lineage>
</organism>
<dbReference type="Pfam" id="PF02358">
    <property type="entry name" value="Trehalose_PPase"/>
    <property type="match status" value="1"/>
</dbReference>